<evidence type="ECO:0000313" key="3">
    <source>
        <dbReference type="Proteomes" id="UP000031938"/>
    </source>
</evidence>
<keyword evidence="1" id="KW-0472">Membrane</keyword>
<feature type="transmembrane region" description="Helical" evidence="1">
    <location>
        <begin position="6"/>
        <end position="26"/>
    </location>
</feature>
<evidence type="ECO:0000256" key="1">
    <source>
        <dbReference type="SAM" id="Phobius"/>
    </source>
</evidence>
<accession>A0A0C2RNH8</accession>
<comment type="caution">
    <text evidence="2">The sequence shown here is derived from an EMBL/GenBank/DDBJ whole genome shotgun (WGS) entry which is preliminary data.</text>
</comment>
<name>A0A0C2RNH8_9BACL</name>
<protein>
    <submittedName>
        <fullName evidence="2">Metabolite permease</fullName>
    </submittedName>
</protein>
<gene>
    <name evidence="2" type="ORF">KP78_02000</name>
</gene>
<dbReference type="AlphaFoldDB" id="A0A0C2RNH8"/>
<sequence length="44" mass="4699">MLYMIFKAGLVLIGTIAILIASIGIYNTMTMAVTERAPDPISAL</sequence>
<keyword evidence="1" id="KW-1133">Transmembrane helix</keyword>
<dbReference type="EMBL" id="JXRP01000006">
    <property type="protein sequence ID" value="KIL51830.1"/>
    <property type="molecule type" value="Genomic_DNA"/>
</dbReference>
<proteinExistence type="predicted"/>
<keyword evidence="1" id="KW-0812">Transmembrane</keyword>
<organism evidence="2 3">
    <name type="scientific">Jeotgalibacillus soli</name>
    <dbReference type="NCBI Taxonomy" id="889306"/>
    <lineage>
        <taxon>Bacteria</taxon>
        <taxon>Bacillati</taxon>
        <taxon>Bacillota</taxon>
        <taxon>Bacilli</taxon>
        <taxon>Bacillales</taxon>
        <taxon>Caryophanaceae</taxon>
        <taxon>Jeotgalibacillus</taxon>
    </lineage>
</organism>
<keyword evidence="3" id="KW-1185">Reference proteome</keyword>
<reference evidence="2 3" key="1">
    <citation type="submission" date="2015-01" db="EMBL/GenBank/DDBJ databases">
        <title>Genome sequencing of Jeotgalibacillus soli.</title>
        <authorList>
            <person name="Goh K.M."/>
            <person name="Chan K.-G."/>
            <person name="Yaakop A.S."/>
            <person name="Ee R."/>
            <person name="Gan H.M."/>
            <person name="Chan C.S."/>
        </authorList>
    </citation>
    <scope>NUCLEOTIDE SEQUENCE [LARGE SCALE GENOMIC DNA]</scope>
    <source>
        <strain evidence="2 3">P9</strain>
    </source>
</reference>
<evidence type="ECO:0000313" key="2">
    <source>
        <dbReference type="EMBL" id="KIL51830.1"/>
    </source>
</evidence>
<dbReference type="Proteomes" id="UP000031938">
    <property type="component" value="Unassembled WGS sequence"/>
</dbReference>
<dbReference type="PATRIC" id="fig|889306.3.peg.202"/>
<dbReference type="RefSeq" id="WP_327063142.1">
    <property type="nucleotide sequence ID" value="NZ_JXRP01000006.1"/>
</dbReference>
<dbReference type="STRING" id="889306.KP78_02000"/>